<protein>
    <submittedName>
        <fullName evidence="10">Sulfatase-like hydrolase/transferase</fullName>
    </submittedName>
</protein>
<proteinExistence type="inferred from homology"/>
<feature type="transmembrane region" description="Helical" evidence="8">
    <location>
        <begin position="96"/>
        <end position="119"/>
    </location>
</feature>
<dbReference type="InterPro" id="IPR058130">
    <property type="entry name" value="PEA_transf_C"/>
</dbReference>
<dbReference type="Pfam" id="PF00884">
    <property type="entry name" value="Sulfatase"/>
    <property type="match status" value="1"/>
</dbReference>
<dbReference type="InterPro" id="IPR040423">
    <property type="entry name" value="PEA_transferase"/>
</dbReference>
<dbReference type="Gene3D" id="3.40.720.10">
    <property type="entry name" value="Alkaline Phosphatase, subunit A"/>
    <property type="match status" value="1"/>
</dbReference>
<keyword evidence="6 8" id="KW-0472">Membrane</keyword>
<dbReference type="EMBL" id="CP047340">
    <property type="protein sequence ID" value="QIF89500.1"/>
    <property type="molecule type" value="Genomic_DNA"/>
</dbReference>
<evidence type="ECO:0000256" key="7">
    <source>
        <dbReference type="ARBA" id="ARBA00038481"/>
    </source>
</evidence>
<name>A0ABX6JNW1_9GAMM</name>
<evidence type="ECO:0000256" key="4">
    <source>
        <dbReference type="ARBA" id="ARBA00022692"/>
    </source>
</evidence>
<dbReference type="CDD" id="cd16017">
    <property type="entry name" value="LptA"/>
    <property type="match status" value="1"/>
</dbReference>
<dbReference type="PANTHER" id="PTHR30443">
    <property type="entry name" value="INNER MEMBRANE PROTEIN"/>
    <property type="match status" value="1"/>
</dbReference>
<evidence type="ECO:0000256" key="2">
    <source>
        <dbReference type="ARBA" id="ARBA00022475"/>
    </source>
</evidence>
<keyword evidence="5 8" id="KW-1133">Transmembrane helix</keyword>
<dbReference type="SUPFAM" id="SSF53649">
    <property type="entry name" value="Alkaline phosphatase-like"/>
    <property type="match status" value="1"/>
</dbReference>
<dbReference type="RefSeq" id="WP_156733539.1">
    <property type="nucleotide sequence ID" value="NZ_CP045008.1"/>
</dbReference>
<evidence type="ECO:0000256" key="5">
    <source>
        <dbReference type="ARBA" id="ARBA00022989"/>
    </source>
</evidence>
<dbReference type="InterPro" id="IPR000917">
    <property type="entry name" value="Sulfatase_N"/>
</dbReference>
<accession>A0ABX6JNW1</accession>
<keyword evidence="2" id="KW-1003">Cell membrane</keyword>
<comment type="subcellular location">
    <subcellularLocation>
        <location evidence="1">Cell membrane</location>
        <topology evidence="1">Multi-pass membrane protein</topology>
    </subcellularLocation>
</comment>
<dbReference type="PANTHER" id="PTHR30443:SF4">
    <property type="entry name" value="PHOSPHOETHANOLAMINE TRANSFERASE OPGE-RELATED"/>
    <property type="match status" value="1"/>
</dbReference>
<sequence length="493" mass="57136">MLNRILDKNNIITIALSIIISVISYYGMGFSEVSWKLIISILLVYITSKNKLTIILSSVSLFILSFYFYTGFIYGFPNIGYIASLFETNLMEAYEFILGIKYEHILIYFIFYLSIILNLINCYKSNKNSNLFIILLISAPLIYTSPYYLFSKQTAKTIKQYYLHKDSFIESLNKKPSWEIYEDENKDKDLIVIIGESVRKDFMSLYGFKHKNTPFLESANGYFIDGYISTAPNTSHSLQRTLAKVDHSNIKEEDNVVTLANAAGFDTFWISNQGFTGYYDTPITRIALRSKHPYFLKDGDYGDKNIDDLELINILNLVLKDNKKRKVIFIHMMGSHPQTCYRLHGFPLIKYGNSEDLDCYIATIAKLDSFIENIKSTLDNYPRDYSIVYFSDHGTQIREDGTPVVGSKFKQNYEVPFFIINRTDNSHVNINKNISAYNFIDIYENILGIKTKKDSEYFDILEMNSNNDVEVFNWKEMIKFNSLKDQPANDVTK</sequence>
<evidence type="ECO:0000259" key="9">
    <source>
        <dbReference type="Pfam" id="PF00884"/>
    </source>
</evidence>
<dbReference type="Proteomes" id="UP000501338">
    <property type="component" value="Chromosome"/>
</dbReference>
<evidence type="ECO:0000313" key="10">
    <source>
        <dbReference type="EMBL" id="QIF89500.1"/>
    </source>
</evidence>
<keyword evidence="11" id="KW-1185">Reference proteome</keyword>
<feature type="domain" description="Sulfatase N-terminal" evidence="9">
    <location>
        <begin position="189"/>
        <end position="448"/>
    </location>
</feature>
<organism evidence="10 11">
    <name type="scientific">Proteus terrae subsp. cibarius</name>
    <dbReference type="NCBI Taxonomy" id="626774"/>
    <lineage>
        <taxon>Bacteria</taxon>
        <taxon>Pseudomonadati</taxon>
        <taxon>Pseudomonadota</taxon>
        <taxon>Gammaproteobacteria</taxon>
        <taxon>Enterobacterales</taxon>
        <taxon>Morganellaceae</taxon>
        <taxon>Proteus</taxon>
    </lineage>
</organism>
<comment type="similarity">
    <text evidence="7">Belongs to the phosphoethanolamine transferase family.</text>
</comment>
<keyword evidence="4 8" id="KW-0812">Transmembrane</keyword>
<evidence type="ECO:0000256" key="1">
    <source>
        <dbReference type="ARBA" id="ARBA00004651"/>
    </source>
</evidence>
<feature type="transmembrane region" description="Helical" evidence="8">
    <location>
        <begin position="131"/>
        <end position="150"/>
    </location>
</feature>
<evidence type="ECO:0000256" key="6">
    <source>
        <dbReference type="ARBA" id="ARBA00023136"/>
    </source>
</evidence>
<evidence type="ECO:0000256" key="8">
    <source>
        <dbReference type="SAM" id="Phobius"/>
    </source>
</evidence>
<gene>
    <name evidence="10" type="ORF">GTH23_05360</name>
</gene>
<evidence type="ECO:0000313" key="11">
    <source>
        <dbReference type="Proteomes" id="UP000501338"/>
    </source>
</evidence>
<keyword evidence="3" id="KW-0808">Transferase</keyword>
<dbReference type="InterPro" id="IPR017850">
    <property type="entry name" value="Alkaline_phosphatase_core_sf"/>
</dbReference>
<reference evidence="10 11" key="1">
    <citation type="submission" date="2020-01" db="EMBL/GenBank/DDBJ databases">
        <title>The genomic epidemiology of tigecycline resistance gene tet(X) variants in a swine farm in China.</title>
        <authorList>
            <person name="Peng K."/>
            <person name="Li R."/>
        </authorList>
    </citation>
    <scope>NUCLEOTIDE SEQUENCE [LARGE SCALE GENOMIC DNA]</scope>
    <source>
        <strain evidence="10 11">ZF1</strain>
    </source>
</reference>
<evidence type="ECO:0000256" key="3">
    <source>
        <dbReference type="ARBA" id="ARBA00022679"/>
    </source>
</evidence>
<feature type="transmembrane region" description="Helical" evidence="8">
    <location>
        <begin position="55"/>
        <end position="76"/>
    </location>
</feature>
<feature type="transmembrane region" description="Helical" evidence="8">
    <location>
        <begin position="9"/>
        <end position="27"/>
    </location>
</feature>